<keyword evidence="4 9" id="KW-0812">Transmembrane</keyword>
<reference evidence="11" key="1">
    <citation type="submission" date="2013-06" db="EMBL/GenBank/DDBJ databases">
        <title>Genes involved in sphingan Ss biosynthesis of Sphingomonas sanxanigenens.</title>
        <authorList>
            <person name="Huang H."/>
        </authorList>
    </citation>
    <scope>NUCLEOTIDE SEQUENCE</scope>
    <source>
        <strain evidence="11">NX02</strain>
    </source>
</reference>
<proteinExistence type="inferred from homology"/>
<dbReference type="AlphaFoldDB" id="U6BP55"/>
<name>U6BP55_9SPHN</name>
<dbReference type="GO" id="GO:0000271">
    <property type="term" value="P:polysaccharide biosynthetic process"/>
    <property type="evidence" value="ECO:0007669"/>
    <property type="project" value="UniProtKB-KW"/>
</dbReference>
<feature type="region of interest" description="Disordered" evidence="8">
    <location>
        <begin position="1"/>
        <end position="22"/>
    </location>
</feature>
<dbReference type="EMBL" id="KF301677">
    <property type="protein sequence ID" value="AHA38100.1"/>
    <property type="molecule type" value="Genomic_DNA"/>
</dbReference>
<keyword evidence="5 9" id="KW-1133">Transmembrane helix</keyword>
<evidence type="ECO:0000259" key="10">
    <source>
        <dbReference type="Pfam" id="PF02397"/>
    </source>
</evidence>
<dbReference type="NCBIfam" id="TIGR03025">
    <property type="entry name" value="EPS_sugtrans"/>
    <property type="match status" value="1"/>
</dbReference>
<keyword evidence="6 9" id="KW-0472">Membrane</keyword>
<evidence type="ECO:0000256" key="3">
    <source>
        <dbReference type="ARBA" id="ARBA00022679"/>
    </source>
</evidence>
<feature type="transmembrane region" description="Helical" evidence="9">
    <location>
        <begin position="280"/>
        <end position="301"/>
    </location>
</feature>
<gene>
    <name evidence="11" type="primary">spsB</name>
</gene>
<feature type="transmembrane region" description="Helical" evidence="9">
    <location>
        <begin position="69"/>
        <end position="88"/>
    </location>
</feature>
<dbReference type="Pfam" id="PF02397">
    <property type="entry name" value="Bac_transf"/>
    <property type="match status" value="1"/>
</dbReference>
<evidence type="ECO:0000256" key="5">
    <source>
        <dbReference type="ARBA" id="ARBA00022989"/>
    </source>
</evidence>
<evidence type="ECO:0000256" key="9">
    <source>
        <dbReference type="SAM" id="Phobius"/>
    </source>
</evidence>
<dbReference type="PANTHER" id="PTHR30576">
    <property type="entry name" value="COLANIC BIOSYNTHESIS UDP-GLUCOSE LIPID CARRIER TRANSFERASE"/>
    <property type="match status" value="1"/>
</dbReference>
<evidence type="ECO:0000256" key="7">
    <source>
        <dbReference type="ARBA" id="ARBA00023169"/>
    </source>
</evidence>
<sequence>MAAQAATLPSAPDFDSIPPLPADLPRPKKTRRLAISLAVLAGDIIAITLAFVLVGLIRFDGVLASDTTNMLVAILPVYLGTALNSNAYDTRAVSQWRMGMYRATTSLLFTSGAAILAVFFLKATGDFSRLVFGFGVATAFALLVVQRFAFSRVARRALGNSALTEIIIRDNVDIDASGGRFVIDAKRYRLAPAIDDPVMMDRLGCVLKNADRVIVACAPKDRQRWALALKGADVNAEVLAPELDAIGPLQLGRLGGRTTLQVATGRLGITDRTLKRMLDLALTLAAMPVLAPIMAVIAIAVKLDSPGPVFFVQQRIGQGNRMFNMYKFRSMRVELLDNTGSRSASRDDDRITRVGRIIRRTSMDELPQILNVLFGSMSIVGPRPHALASKAENLLFWDIDHRYWDRHAMKPGLTGLAQIRGFRGATNHQSDLKNRLQADLEYLSGWTVWRDIAIILSTFRVLVHRNAF</sequence>
<feature type="domain" description="Bacterial sugar transferase" evidence="10">
    <location>
        <begin position="275"/>
        <end position="463"/>
    </location>
</feature>
<comment type="subcellular location">
    <subcellularLocation>
        <location evidence="1">Membrane</location>
        <topology evidence="1">Multi-pass membrane protein</topology>
    </subcellularLocation>
</comment>
<evidence type="ECO:0000256" key="2">
    <source>
        <dbReference type="ARBA" id="ARBA00006464"/>
    </source>
</evidence>
<organism evidence="11">
    <name type="scientific">Sphingomonas sanxanigenens</name>
    <dbReference type="NCBI Taxonomy" id="397260"/>
    <lineage>
        <taxon>Bacteria</taxon>
        <taxon>Pseudomonadati</taxon>
        <taxon>Pseudomonadota</taxon>
        <taxon>Alphaproteobacteria</taxon>
        <taxon>Sphingomonadales</taxon>
        <taxon>Sphingomonadaceae</taxon>
        <taxon>Sphingomonas</taxon>
    </lineage>
</organism>
<keyword evidence="3 11" id="KW-0808">Transferase</keyword>
<evidence type="ECO:0000313" key="11">
    <source>
        <dbReference type="EMBL" id="AHA38100.1"/>
    </source>
</evidence>
<dbReference type="PANTHER" id="PTHR30576:SF0">
    <property type="entry name" value="UNDECAPRENYL-PHOSPHATE N-ACETYLGALACTOSAMINYL 1-PHOSPHATE TRANSFERASE-RELATED"/>
    <property type="match status" value="1"/>
</dbReference>
<accession>U6BP55</accession>
<keyword evidence="7" id="KW-0270">Exopolysaccharide synthesis</keyword>
<dbReference type="InterPro" id="IPR017475">
    <property type="entry name" value="EPS_sugar_tfrase"/>
</dbReference>
<feature type="transmembrane region" description="Helical" evidence="9">
    <location>
        <begin position="127"/>
        <end position="145"/>
    </location>
</feature>
<evidence type="ECO:0000256" key="1">
    <source>
        <dbReference type="ARBA" id="ARBA00004141"/>
    </source>
</evidence>
<evidence type="ECO:0000256" key="4">
    <source>
        <dbReference type="ARBA" id="ARBA00022692"/>
    </source>
</evidence>
<comment type="similarity">
    <text evidence="2">Belongs to the bacterial sugar transferase family.</text>
</comment>
<dbReference type="GO" id="GO:0016780">
    <property type="term" value="F:phosphotransferase activity, for other substituted phosphate groups"/>
    <property type="evidence" value="ECO:0007669"/>
    <property type="project" value="TreeGrafter"/>
</dbReference>
<feature type="transmembrane region" description="Helical" evidence="9">
    <location>
        <begin position="33"/>
        <end position="57"/>
    </location>
</feature>
<feature type="transmembrane region" description="Helical" evidence="9">
    <location>
        <begin position="100"/>
        <end position="121"/>
    </location>
</feature>
<protein>
    <submittedName>
        <fullName evidence="11">Glycosyltransferase</fullName>
    </submittedName>
</protein>
<dbReference type="GO" id="GO:0016020">
    <property type="term" value="C:membrane"/>
    <property type="evidence" value="ECO:0007669"/>
    <property type="project" value="UniProtKB-SubCell"/>
</dbReference>
<evidence type="ECO:0000256" key="8">
    <source>
        <dbReference type="SAM" id="MobiDB-lite"/>
    </source>
</evidence>
<dbReference type="InterPro" id="IPR003362">
    <property type="entry name" value="Bact_transf"/>
</dbReference>
<evidence type="ECO:0000256" key="6">
    <source>
        <dbReference type="ARBA" id="ARBA00023136"/>
    </source>
</evidence>